<dbReference type="SUPFAM" id="SSF56349">
    <property type="entry name" value="DNA breaking-rejoining enzymes"/>
    <property type="match status" value="1"/>
</dbReference>
<dbReference type="PANTHER" id="PTHR30349">
    <property type="entry name" value="PHAGE INTEGRASE-RELATED"/>
    <property type="match status" value="1"/>
</dbReference>
<dbReference type="PROSITE" id="PS51898">
    <property type="entry name" value="TYR_RECOMBINASE"/>
    <property type="match status" value="1"/>
</dbReference>
<dbReference type="EMBL" id="AWGB01000040">
    <property type="protein sequence ID" value="ESQ87851.1"/>
    <property type="molecule type" value="Genomic_DNA"/>
</dbReference>
<dbReference type="InterPro" id="IPR002104">
    <property type="entry name" value="Integrase_catalytic"/>
</dbReference>
<evidence type="ECO:0000313" key="4">
    <source>
        <dbReference type="EMBL" id="ESQ87851.1"/>
    </source>
</evidence>
<feature type="domain" description="Tyr recombinase" evidence="3">
    <location>
        <begin position="169"/>
        <end position="349"/>
    </location>
</feature>
<dbReference type="AlphaFoldDB" id="V4PI29"/>
<proteinExistence type="predicted"/>
<reference evidence="4 5" key="1">
    <citation type="journal article" date="2014" name="Nature">
        <title>Sequential evolution of bacterial morphology by co-option of a developmental regulator.</title>
        <authorList>
            <person name="Jiang C."/>
            <person name="Brown P.J."/>
            <person name="Ducret A."/>
            <person name="Brun Y.V."/>
        </authorList>
    </citation>
    <scope>NUCLEOTIDE SEQUENCE [LARGE SCALE GENOMIC DNA]</scope>
    <source>
        <strain evidence="4 5">DSM 16100</strain>
    </source>
</reference>
<dbReference type="eggNOG" id="COG0582">
    <property type="taxonomic scope" value="Bacteria"/>
</dbReference>
<name>V4PI29_9CAUL</name>
<evidence type="ECO:0000313" key="5">
    <source>
        <dbReference type="Proteomes" id="UP000017837"/>
    </source>
</evidence>
<organism evidence="4 5">
    <name type="scientific">Asticcacaulis benevestitus DSM 16100 = ATCC BAA-896</name>
    <dbReference type="NCBI Taxonomy" id="1121022"/>
    <lineage>
        <taxon>Bacteria</taxon>
        <taxon>Pseudomonadati</taxon>
        <taxon>Pseudomonadota</taxon>
        <taxon>Alphaproteobacteria</taxon>
        <taxon>Caulobacterales</taxon>
        <taxon>Caulobacteraceae</taxon>
        <taxon>Asticcacaulis</taxon>
    </lineage>
</organism>
<dbReference type="RefSeq" id="WP_018081310.1">
    <property type="nucleotide sequence ID" value="NZ_AQWM01000004.1"/>
</dbReference>
<dbReference type="PATRIC" id="fig|1121022.4.peg.3366"/>
<dbReference type="Pfam" id="PF00589">
    <property type="entry name" value="Phage_integrase"/>
    <property type="match status" value="1"/>
</dbReference>
<comment type="caution">
    <text evidence="4">The sequence shown here is derived from an EMBL/GenBank/DDBJ whole genome shotgun (WGS) entry which is preliminary data.</text>
</comment>
<evidence type="ECO:0000256" key="2">
    <source>
        <dbReference type="ARBA" id="ARBA00023172"/>
    </source>
</evidence>
<gene>
    <name evidence="4" type="ORF">ABENE_16555</name>
</gene>
<evidence type="ECO:0000256" key="1">
    <source>
        <dbReference type="ARBA" id="ARBA00022908"/>
    </source>
</evidence>
<keyword evidence="2" id="KW-0233">DNA recombination</keyword>
<dbReference type="InterPro" id="IPR011010">
    <property type="entry name" value="DNA_brk_join_enz"/>
</dbReference>
<accession>V4PI29</accession>
<keyword evidence="1" id="KW-0229">DNA integration</keyword>
<keyword evidence="5" id="KW-1185">Reference proteome</keyword>
<dbReference type="GO" id="GO:0015074">
    <property type="term" value="P:DNA integration"/>
    <property type="evidence" value="ECO:0007669"/>
    <property type="project" value="UniProtKB-KW"/>
</dbReference>
<dbReference type="Gene3D" id="1.10.443.10">
    <property type="entry name" value="Intergrase catalytic core"/>
    <property type="match status" value="1"/>
</dbReference>
<dbReference type="PANTHER" id="PTHR30349:SF94">
    <property type="entry name" value="INTEGRASE_RECOMBINASE HI_1414-RELATED"/>
    <property type="match status" value="1"/>
</dbReference>
<evidence type="ECO:0000259" key="3">
    <source>
        <dbReference type="PROSITE" id="PS51898"/>
    </source>
</evidence>
<dbReference type="InterPro" id="IPR050090">
    <property type="entry name" value="Tyrosine_recombinase_XerCD"/>
</dbReference>
<protein>
    <recommendedName>
        <fullName evidence="3">Tyr recombinase domain-containing protein</fullName>
    </recommendedName>
</protein>
<dbReference type="CDD" id="cd00796">
    <property type="entry name" value="INT_Rci_Hp1_C"/>
    <property type="match status" value="1"/>
</dbReference>
<dbReference type="Proteomes" id="UP000017837">
    <property type="component" value="Unassembled WGS sequence"/>
</dbReference>
<dbReference type="STRING" id="1121022.GCA_000376105_01643"/>
<dbReference type="OrthoDB" id="6388170at2"/>
<dbReference type="GO" id="GO:0006310">
    <property type="term" value="P:DNA recombination"/>
    <property type="evidence" value="ECO:0007669"/>
    <property type="project" value="UniProtKB-KW"/>
</dbReference>
<dbReference type="InterPro" id="IPR013762">
    <property type="entry name" value="Integrase-like_cat_sf"/>
</dbReference>
<dbReference type="GO" id="GO:0003677">
    <property type="term" value="F:DNA binding"/>
    <property type="evidence" value="ECO:0007669"/>
    <property type="project" value="InterPro"/>
</dbReference>
<sequence>MATYAKQKSGRWRAQVRRKGHELSETFLLRQDAEAWARRVECEIDNGKTPTLRNIIGIKTFGGLIDLHLEDMKEVGKQIGRSKAFSMTLLKRELGEIRYENLDRERIIQFGRARAKDGAGPPTLSIDIGYIRTILSHAAAIHGLPTTTEHVDLARIALSRLGLVGKGKERDRRPTEDEIAALLKYFASGGRTCFPMGRIISFAIATAMRQEEICRVTWADLSPRMRTLVIRDRKDPKEKKGNDQTIPLLSVSGFDAWKLVEAQRLSGDGNHQRIFPYNGKSVGTAFRRACVELGIEDLHFHDFRHEGTSRLFEAGFEIPQVALVTGHKDWKMLKRYTHLKPQHLHIIAKSLPAQTPTNYDWDEHFNDSQISKAN</sequence>